<protein>
    <submittedName>
        <fullName evidence="1">Uncharacterized protein</fullName>
    </submittedName>
</protein>
<evidence type="ECO:0000313" key="1">
    <source>
        <dbReference type="EMBL" id="KAI4334625.1"/>
    </source>
</evidence>
<evidence type="ECO:0000313" key="2">
    <source>
        <dbReference type="Proteomes" id="UP000828941"/>
    </source>
</evidence>
<organism evidence="1 2">
    <name type="scientific">Bauhinia variegata</name>
    <name type="common">Purple orchid tree</name>
    <name type="synonym">Phanera variegata</name>
    <dbReference type="NCBI Taxonomy" id="167791"/>
    <lineage>
        <taxon>Eukaryota</taxon>
        <taxon>Viridiplantae</taxon>
        <taxon>Streptophyta</taxon>
        <taxon>Embryophyta</taxon>
        <taxon>Tracheophyta</taxon>
        <taxon>Spermatophyta</taxon>
        <taxon>Magnoliopsida</taxon>
        <taxon>eudicotyledons</taxon>
        <taxon>Gunneridae</taxon>
        <taxon>Pentapetalae</taxon>
        <taxon>rosids</taxon>
        <taxon>fabids</taxon>
        <taxon>Fabales</taxon>
        <taxon>Fabaceae</taxon>
        <taxon>Cercidoideae</taxon>
        <taxon>Cercideae</taxon>
        <taxon>Bauhiniinae</taxon>
        <taxon>Bauhinia</taxon>
    </lineage>
</organism>
<proteinExistence type="predicted"/>
<keyword evidence="2" id="KW-1185">Reference proteome</keyword>
<dbReference type="EMBL" id="CM039432">
    <property type="protein sequence ID" value="KAI4334625.1"/>
    <property type="molecule type" value="Genomic_DNA"/>
</dbReference>
<comment type="caution">
    <text evidence="1">The sequence shown here is derived from an EMBL/GenBank/DDBJ whole genome shotgun (WGS) entry which is preliminary data.</text>
</comment>
<dbReference type="Proteomes" id="UP000828941">
    <property type="component" value="Chromosome 7"/>
</dbReference>
<accession>A0ACB9NIT8</accession>
<reference evidence="1 2" key="1">
    <citation type="journal article" date="2022" name="DNA Res.">
        <title>Chromosomal-level genome assembly of the orchid tree Bauhinia variegata (Leguminosae; Cercidoideae) supports the allotetraploid origin hypothesis of Bauhinia.</title>
        <authorList>
            <person name="Zhong Y."/>
            <person name="Chen Y."/>
            <person name="Zheng D."/>
            <person name="Pang J."/>
            <person name="Liu Y."/>
            <person name="Luo S."/>
            <person name="Meng S."/>
            <person name="Qian L."/>
            <person name="Wei D."/>
            <person name="Dai S."/>
            <person name="Zhou R."/>
        </authorList>
    </citation>
    <scope>NUCLEOTIDE SEQUENCE [LARGE SCALE GENOMIC DNA]</scope>
    <source>
        <strain evidence="1">BV-YZ2020</strain>
    </source>
</reference>
<name>A0ACB9NIT8_BAUVA</name>
<sequence length="185" mass="21133">MFMTALLQLFDRSGVLYGELARFILRLLGIRTKPREVNSPVNKNCIEEPKAASSGSWDNVWENDTTKCLDCRAFLFLDSNYVQCDVYLCSAWLGSVRFLISLATKIFMIMKQFGRRKKTSIDSDGRVFEYLFSGVEVDLFRLLETLHFIGWLSSGRLQYIDTNNVYLDGHPSLTNTPRYVSSGVA</sequence>
<gene>
    <name evidence="1" type="ORF">L6164_019290</name>
</gene>